<evidence type="ECO:0000256" key="6">
    <source>
        <dbReference type="SAM" id="MobiDB-lite"/>
    </source>
</evidence>
<keyword evidence="5" id="KW-0106">Calcium</keyword>
<dbReference type="InterPro" id="IPR029055">
    <property type="entry name" value="Ntn_hydrolases_N"/>
</dbReference>
<dbReference type="Gene3D" id="2.30.120.10">
    <property type="match status" value="1"/>
</dbReference>
<dbReference type="InterPro" id="IPR043147">
    <property type="entry name" value="Penicillin_amidase_A-knob"/>
</dbReference>
<dbReference type="PANTHER" id="PTHR34218">
    <property type="entry name" value="PEPTIDASE S45 PENICILLIN AMIDASE"/>
    <property type="match status" value="1"/>
</dbReference>
<dbReference type="Gene3D" id="1.10.439.10">
    <property type="entry name" value="Penicillin Amidohydrolase, domain 1"/>
    <property type="match status" value="1"/>
</dbReference>
<dbReference type="InterPro" id="IPR023343">
    <property type="entry name" value="Penicillin_amidase_dom1"/>
</dbReference>
<gene>
    <name evidence="7" type="ORF">V5E97_02615</name>
</gene>
<feature type="active site" description="Nucleophile" evidence="4">
    <location>
        <position position="260"/>
    </location>
</feature>
<dbReference type="CDD" id="cd03747">
    <property type="entry name" value="Ntn_PGA_like"/>
    <property type="match status" value="1"/>
</dbReference>
<proteinExistence type="inferred from homology"/>
<evidence type="ECO:0000313" key="7">
    <source>
        <dbReference type="EMBL" id="XBH04930.1"/>
    </source>
</evidence>
<dbReference type="InterPro" id="IPR043146">
    <property type="entry name" value="Penicillin_amidase_N_B-knob"/>
</dbReference>
<organism evidence="7">
    <name type="scientific">Singulisphaera sp. Ch08</name>
    <dbReference type="NCBI Taxonomy" id="3120278"/>
    <lineage>
        <taxon>Bacteria</taxon>
        <taxon>Pseudomonadati</taxon>
        <taxon>Planctomycetota</taxon>
        <taxon>Planctomycetia</taxon>
        <taxon>Isosphaerales</taxon>
        <taxon>Isosphaeraceae</taxon>
        <taxon>Singulisphaera</taxon>
    </lineage>
</organism>
<keyword evidence="2 7" id="KW-0378">Hydrolase</keyword>
<name>A0AAU7CI53_9BACT</name>
<feature type="region of interest" description="Disordered" evidence="6">
    <location>
        <begin position="233"/>
        <end position="263"/>
    </location>
</feature>
<evidence type="ECO:0000256" key="5">
    <source>
        <dbReference type="PIRSR" id="PIRSR001227-2"/>
    </source>
</evidence>
<evidence type="ECO:0000256" key="3">
    <source>
        <dbReference type="ARBA" id="ARBA00023145"/>
    </source>
</evidence>
<dbReference type="GO" id="GO:0016811">
    <property type="term" value="F:hydrolase activity, acting on carbon-nitrogen (but not peptide) bonds, in linear amides"/>
    <property type="evidence" value="ECO:0007669"/>
    <property type="project" value="InterPro"/>
</dbReference>
<feature type="binding site" evidence="5">
    <location>
        <position position="335"/>
    </location>
    <ligand>
        <name>Ca(2+)</name>
        <dbReference type="ChEBI" id="CHEBI:29108"/>
    </ligand>
</feature>
<feature type="compositionally biased region" description="Polar residues" evidence="6">
    <location>
        <begin position="236"/>
        <end position="252"/>
    </location>
</feature>
<dbReference type="GO" id="GO:0046872">
    <property type="term" value="F:metal ion binding"/>
    <property type="evidence" value="ECO:0007669"/>
    <property type="project" value="UniProtKB-KW"/>
</dbReference>
<evidence type="ECO:0000256" key="2">
    <source>
        <dbReference type="ARBA" id="ARBA00022801"/>
    </source>
</evidence>
<dbReference type="SUPFAM" id="SSF56235">
    <property type="entry name" value="N-terminal nucleophile aminohydrolases (Ntn hydrolases)"/>
    <property type="match status" value="1"/>
</dbReference>
<evidence type="ECO:0000256" key="4">
    <source>
        <dbReference type="PIRSR" id="PIRSR001227-1"/>
    </source>
</evidence>
<keyword evidence="5" id="KW-0479">Metal-binding</keyword>
<dbReference type="RefSeq" id="WP_406697735.1">
    <property type="nucleotide sequence ID" value="NZ_CP155447.1"/>
</dbReference>
<dbReference type="GO" id="GO:0017000">
    <property type="term" value="P:antibiotic biosynthetic process"/>
    <property type="evidence" value="ECO:0007669"/>
    <property type="project" value="InterPro"/>
</dbReference>
<sequence>MNVFTNEEMLLRLGKGEPIASVCSAAGLTREEFGSWWRNECRRRVPADRGRRHFGSLAHNVEIRRDRWGIPHVKAGNDADLFFGFGYATAQDRLFQLEYLRRKARGTLAEILGPRATESDTLYRTIGLAAIADAEWASLPQETRLLLTAYSDGINALIAESLDNLPVEFSLLDYQPDRWAPTDSLVITGEFRWYLTGRFPIIMIPELAKRHLGDGPLYNAYLQGEADEESILPRNPASSATRSSDRVGSTVSDPGEGHGSNNWVVSSARSATGKPLLASDPHVPFGAVSIWQEIHLQGGSFNVVGAALAGMPAIMVGRNPQVAWGITNNICSQRDLYLERIDSAQPDCFLFDGEWEPASRREEVINIHGADSQVMTVRSSRNGPIIDHLLPPKATEAGPVSVRWLGKEACGWIPALLDMDRARSCEEFRTATKPWLVPTFNLVFADSEGHIGHQTTGRIPLREVATRGYRPGWDPRHQWKGLTSWDDLPSMTNPSGGLIVTANNRLAPDDYPIPLSGTWSSGYRARRIRRQLTDQTGLTLKRFQRLQQDVFSERAEDHLPHLLRLLDGETDPRVIEAIDVLKAWDCRSDSNSVAATLFNVFFEEWCRTVMAERVPSEDVELLAAGAGGLSAALLIEDQVGWFSLHQRQAAVRKSFHAAIDRLSKRFGPAIGEWTWGRLHTLVQKHFLSGHGDLGVLLDRSGLAMSGDGHTVSSSTPDANFGAWLGAGYRMVADLADPRQGIYAVEIGSTSGHPGSPHYDDQLALWSDGGYHYLALQNPEESDWAVLHLQPEAP</sequence>
<dbReference type="Gene3D" id="1.10.1400.10">
    <property type="match status" value="1"/>
</dbReference>
<evidence type="ECO:0000256" key="1">
    <source>
        <dbReference type="ARBA" id="ARBA00006586"/>
    </source>
</evidence>
<dbReference type="PANTHER" id="PTHR34218:SF4">
    <property type="entry name" value="ACYL-HOMOSERINE LACTONE ACYLASE QUIP"/>
    <property type="match status" value="1"/>
</dbReference>
<accession>A0AAU7CI53</accession>
<dbReference type="Gene3D" id="3.60.20.10">
    <property type="entry name" value="Glutamine Phosphoribosylpyrophosphate, subunit 1, domain 1"/>
    <property type="match status" value="1"/>
</dbReference>
<protein>
    <submittedName>
        <fullName evidence="7">Penicillin acylase family protein</fullName>
        <ecNumber evidence="7">3.5.1.-</ecNumber>
    </submittedName>
</protein>
<dbReference type="Pfam" id="PF01804">
    <property type="entry name" value="Penicil_amidase"/>
    <property type="match status" value="1"/>
</dbReference>
<dbReference type="InterPro" id="IPR014395">
    <property type="entry name" value="Pen/GL7ACA/AHL_acylase"/>
</dbReference>
<dbReference type="InterPro" id="IPR002692">
    <property type="entry name" value="S45"/>
</dbReference>
<keyword evidence="3" id="KW-0865">Zymogen</keyword>
<comment type="similarity">
    <text evidence="1">Belongs to the peptidase S45 family.</text>
</comment>
<dbReference type="EC" id="3.5.1.-" evidence="7"/>
<reference evidence="7" key="1">
    <citation type="submission" date="2024-05" db="EMBL/GenBank/DDBJ databases">
        <title>Planctomycetes of the genus Singulisphaera possess chitinolytic capabilities.</title>
        <authorList>
            <person name="Ivanova A."/>
        </authorList>
    </citation>
    <scope>NUCLEOTIDE SEQUENCE</scope>
    <source>
        <strain evidence="7">Ch08T</strain>
    </source>
</reference>
<comment type="cofactor">
    <cofactor evidence="5">
        <name>Ca(2+)</name>
        <dbReference type="ChEBI" id="CHEBI:29108"/>
    </cofactor>
    <text evidence="5">Binds 1 Ca(2+) ion per dimer.</text>
</comment>
<dbReference type="PIRSF" id="PIRSF001227">
    <property type="entry name" value="Pen_acylase"/>
    <property type="match status" value="1"/>
</dbReference>
<dbReference type="AlphaFoldDB" id="A0AAU7CI53"/>
<dbReference type="EMBL" id="CP155447">
    <property type="protein sequence ID" value="XBH04930.1"/>
    <property type="molecule type" value="Genomic_DNA"/>
</dbReference>